<dbReference type="EMBL" id="JAVAMP010000006">
    <property type="protein sequence ID" value="MDP5275237.1"/>
    <property type="molecule type" value="Genomic_DNA"/>
</dbReference>
<accession>A0ABT9J1E2</accession>
<dbReference type="Proteomes" id="UP001231941">
    <property type="component" value="Unassembled WGS sequence"/>
</dbReference>
<organism evidence="3 4">
    <name type="scientific">Chengkuizengella axinellae</name>
    <dbReference type="NCBI Taxonomy" id="3064388"/>
    <lineage>
        <taxon>Bacteria</taxon>
        <taxon>Bacillati</taxon>
        <taxon>Bacillota</taxon>
        <taxon>Bacilli</taxon>
        <taxon>Bacillales</taxon>
        <taxon>Paenibacillaceae</taxon>
        <taxon>Chengkuizengella</taxon>
    </lineage>
</organism>
<protein>
    <submittedName>
        <fullName evidence="3">Tad domain-containing protein</fullName>
    </submittedName>
</protein>
<dbReference type="RefSeq" id="WP_305992546.1">
    <property type="nucleotide sequence ID" value="NZ_JAVAMP010000006.1"/>
</dbReference>
<feature type="transmembrane region" description="Helical" evidence="1">
    <location>
        <begin position="12"/>
        <end position="30"/>
    </location>
</feature>
<keyword evidence="1" id="KW-1133">Transmembrane helix</keyword>
<evidence type="ECO:0000256" key="1">
    <source>
        <dbReference type="SAM" id="Phobius"/>
    </source>
</evidence>
<feature type="domain" description="Putative Flp pilus-assembly TadG-like N-terminal" evidence="2">
    <location>
        <begin position="13"/>
        <end position="54"/>
    </location>
</feature>
<gene>
    <name evidence="3" type="ORF">Q5Y73_14060</name>
</gene>
<dbReference type="InterPro" id="IPR028087">
    <property type="entry name" value="Tad_N"/>
</dbReference>
<evidence type="ECO:0000313" key="4">
    <source>
        <dbReference type="Proteomes" id="UP001231941"/>
    </source>
</evidence>
<proteinExistence type="predicted"/>
<sequence>MKKVLGGQRGYLLMAAYIIPVLIGLAALVLEFNQLRVIHNELQAVVDAAALAGVLRAEINTEIIYENEYDNDGNLTDIVPVVENYTIINSQQEAFNYAYKSFRKNMDVLGWGDDGGTRITVYTSELYGEILASGMSDAITGIGVTDDRRDYSDVDQYYFKATIHVKTALIAPALRMLAFISGTDSPVDELGEIVMEADAVSRTKIQIE</sequence>
<name>A0ABT9J1E2_9BACL</name>
<evidence type="ECO:0000259" key="2">
    <source>
        <dbReference type="Pfam" id="PF13400"/>
    </source>
</evidence>
<evidence type="ECO:0000313" key="3">
    <source>
        <dbReference type="EMBL" id="MDP5275237.1"/>
    </source>
</evidence>
<reference evidence="3 4" key="1">
    <citation type="submission" date="2023-08" db="EMBL/GenBank/DDBJ databases">
        <authorList>
            <person name="Park J.-S."/>
        </authorList>
    </citation>
    <scope>NUCLEOTIDE SEQUENCE [LARGE SCALE GENOMIC DNA]</scope>
    <source>
        <strain evidence="3 4">2205SS18-9</strain>
    </source>
</reference>
<keyword evidence="1" id="KW-0472">Membrane</keyword>
<keyword evidence="4" id="KW-1185">Reference proteome</keyword>
<dbReference type="Pfam" id="PF13400">
    <property type="entry name" value="Tad"/>
    <property type="match status" value="1"/>
</dbReference>
<keyword evidence="1" id="KW-0812">Transmembrane</keyword>
<comment type="caution">
    <text evidence="3">The sequence shown here is derived from an EMBL/GenBank/DDBJ whole genome shotgun (WGS) entry which is preliminary data.</text>
</comment>